<organism evidence="2 3">
    <name type="scientific">Neoroseomonas marina</name>
    <dbReference type="NCBI Taxonomy" id="1232220"/>
    <lineage>
        <taxon>Bacteria</taxon>
        <taxon>Pseudomonadati</taxon>
        <taxon>Pseudomonadota</taxon>
        <taxon>Alphaproteobacteria</taxon>
        <taxon>Acetobacterales</taxon>
        <taxon>Acetobacteraceae</taxon>
        <taxon>Neoroseomonas</taxon>
    </lineage>
</organism>
<dbReference type="Proteomes" id="UP000548582">
    <property type="component" value="Unassembled WGS sequence"/>
</dbReference>
<keyword evidence="1" id="KW-0472">Membrane</keyword>
<name>A0A848EIG1_9PROT</name>
<dbReference type="EMBL" id="JABBKX010000009">
    <property type="protein sequence ID" value="NMJ43776.1"/>
    <property type="molecule type" value="Genomic_DNA"/>
</dbReference>
<accession>A0A848EIG1</accession>
<sequence length="217" mass="23499">MPLYLGRKRLVLAVILLALSAALSGFTAGLLLIGLFGNAHSLSVGAAVAAFVAGAGCIAWFVLSLAYVVSLVAYALAARWHGATSSGLFFVDEQQGTVADFLGRSWSARVHRPAQLRWGERISGSRAFLFFDYAKSAEFNERRHARDVRVFLWAERVLARVIRATRLGTADAFFVPALLIRNAGVINRIHTWAQWGTKQVSLGSGPRMARSGGDPQA</sequence>
<dbReference type="RefSeq" id="WP_170055967.1">
    <property type="nucleotide sequence ID" value="NZ_JABBKX010000009.1"/>
</dbReference>
<gene>
    <name evidence="2" type="ORF">GWK16_21185</name>
</gene>
<evidence type="ECO:0000313" key="2">
    <source>
        <dbReference type="EMBL" id="NMJ43776.1"/>
    </source>
</evidence>
<keyword evidence="1" id="KW-0812">Transmembrane</keyword>
<keyword evidence="1" id="KW-1133">Transmembrane helix</keyword>
<comment type="caution">
    <text evidence="2">The sequence shown here is derived from an EMBL/GenBank/DDBJ whole genome shotgun (WGS) entry which is preliminary data.</text>
</comment>
<feature type="transmembrane region" description="Helical" evidence="1">
    <location>
        <begin position="48"/>
        <end position="76"/>
    </location>
</feature>
<evidence type="ECO:0000313" key="3">
    <source>
        <dbReference type="Proteomes" id="UP000548582"/>
    </source>
</evidence>
<reference evidence="2 3" key="1">
    <citation type="submission" date="2020-03" db="EMBL/GenBank/DDBJ databases">
        <authorList>
            <person name="Sun Q."/>
        </authorList>
    </citation>
    <scope>NUCLEOTIDE SEQUENCE [LARGE SCALE GENOMIC DNA]</scope>
    <source>
        <strain evidence="2 3">JC162</strain>
    </source>
</reference>
<protein>
    <submittedName>
        <fullName evidence="2">Uncharacterized protein</fullName>
    </submittedName>
</protein>
<dbReference type="AlphaFoldDB" id="A0A848EIG1"/>
<proteinExistence type="predicted"/>
<evidence type="ECO:0000256" key="1">
    <source>
        <dbReference type="SAM" id="Phobius"/>
    </source>
</evidence>
<feature type="transmembrane region" description="Helical" evidence="1">
    <location>
        <begin position="12"/>
        <end position="36"/>
    </location>
</feature>
<keyword evidence="3" id="KW-1185">Reference proteome</keyword>